<evidence type="ECO:0000313" key="3">
    <source>
        <dbReference type="Proteomes" id="UP001168537"/>
    </source>
</evidence>
<accession>A0ABT8F078</accession>
<sequence>LFVTPILKFTVVSIGINFTFHIGYYGLMMWFPELVNRYDEFNHLKPNETASVCQVTDFVVNMGSQQLGAICNRKISQSVFMESLITVASALPSNIIA</sequence>
<name>A0ABT8F078_9ACTN</name>
<keyword evidence="1" id="KW-0472">Membrane</keyword>
<dbReference type="EMBL" id="JAUHJR010000107">
    <property type="protein sequence ID" value="MDN4163674.1"/>
    <property type="molecule type" value="Genomic_DNA"/>
</dbReference>
<keyword evidence="1" id="KW-0812">Transmembrane</keyword>
<reference evidence="2" key="1">
    <citation type="submission" date="2023-06" db="EMBL/GenBank/DDBJ databases">
        <title>Draft genome sequence of Nocardioides sp. SOB72.</title>
        <authorList>
            <person name="Zhang G."/>
        </authorList>
    </citation>
    <scope>NUCLEOTIDE SEQUENCE</scope>
    <source>
        <strain evidence="2">SOB72</strain>
    </source>
</reference>
<protein>
    <submittedName>
        <fullName evidence="2">Uncharacterized protein</fullName>
    </submittedName>
</protein>
<dbReference type="RefSeq" id="WP_300963005.1">
    <property type="nucleotide sequence ID" value="NZ_JAUHJR010000107.1"/>
</dbReference>
<feature type="non-terminal residue" evidence="2">
    <location>
        <position position="1"/>
    </location>
</feature>
<feature type="non-terminal residue" evidence="2">
    <location>
        <position position="97"/>
    </location>
</feature>
<dbReference type="Proteomes" id="UP001168537">
    <property type="component" value="Unassembled WGS sequence"/>
</dbReference>
<comment type="caution">
    <text evidence="2">The sequence shown here is derived from an EMBL/GenBank/DDBJ whole genome shotgun (WGS) entry which is preliminary data.</text>
</comment>
<proteinExistence type="predicted"/>
<evidence type="ECO:0000313" key="2">
    <source>
        <dbReference type="EMBL" id="MDN4163674.1"/>
    </source>
</evidence>
<feature type="transmembrane region" description="Helical" evidence="1">
    <location>
        <begin position="6"/>
        <end position="27"/>
    </location>
</feature>
<keyword evidence="3" id="KW-1185">Reference proteome</keyword>
<gene>
    <name evidence="2" type="ORF">QWY29_20110</name>
</gene>
<organism evidence="2 3">
    <name type="scientific">Nocardioides abyssi</name>
    <dbReference type="NCBI Taxonomy" id="3058370"/>
    <lineage>
        <taxon>Bacteria</taxon>
        <taxon>Bacillati</taxon>
        <taxon>Actinomycetota</taxon>
        <taxon>Actinomycetes</taxon>
        <taxon>Propionibacteriales</taxon>
        <taxon>Nocardioidaceae</taxon>
        <taxon>Nocardioides</taxon>
    </lineage>
</organism>
<keyword evidence="1" id="KW-1133">Transmembrane helix</keyword>
<evidence type="ECO:0000256" key="1">
    <source>
        <dbReference type="SAM" id="Phobius"/>
    </source>
</evidence>